<dbReference type="Proteomes" id="UP000799750">
    <property type="component" value="Unassembled WGS sequence"/>
</dbReference>
<sequence>MRVVECAEMKSLRLTGSRSGLSTFWFDLQFEDEDEYVIFSQSMPQVGVTRVCKSRSEMTKILGKPLYPGVVPPEQDEEISLLEANQRRRADEPSHRLTMPESRLPRKRLSHGLQSTVVEDNAAKKPRIHVAESELNEGEMGSRPPVSHQRRTRRSLYTNSEDPFRDLSPARL</sequence>
<dbReference type="EMBL" id="MU004187">
    <property type="protein sequence ID" value="KAF2497139.1"/>
    <property type="molecule type" value="Genomic_DNA"/>
</dbReference>
<proteinExistence type="predicted"/>
<evidence type="ECO:0000256" key="1">
    <source>
        <dbReference type="SAM" id="MobiDB-lite"/>
    </source>
</evidence>
<reference evidence="2" key="1">
    <citation type="journal article" date="2020" name="Stud. Mycol.">
        <title>101 Dothideomycetes genomes: a test case for predicting lifestyles and emergence of pathogens.</title>
        <authorList>
            <person name="Haridas S."/>
            <person name="Albert R."/>
            <person name="Binder M."/>
            <person name="Bloem J."/>
            <person name="Labutti K."/>
            <person name="Salamov A."/>
            <person name="Andreopoulos B."/>
            <person name="Baker S."/>
            <person name="Barry K."/>
            <person name="Bills G."/>
            <person name="Bluhm B."/>
            <person name="Cannon C."/>
            <person name="Castanera R."/>
            <person name="Culley D."/>
            <person name="Daum C."/>
            <person name="Ezra D."/>
            <person name="Gonzalez J."/>
            <person name="Henrissat B."/>
            <person name="Kuo A."/>
            <person name="Liang C."/>
            <person name="Lipzen A."/>
            <person name="Lutzoni F."/>
            <person name="Magnuson J."/>
            <person name="Mondo S."/>
            <person name="Nolan M."/>
            <person name="Ohm R."/>
            <person name="Pangilinan J."/>
            <person name="Park H.-J."/>
            <person name="Ramirez L."/>
            <person name="Alfaro M."/>
            <person name="Sun H."/>
            <person name="Tritt A."/>
            <person name="Yoshinaga Y."/>
            <person name="Zwiers L.-H."/>
            <person name="Turgeon B."/>
            <person name="Goodwin S."/>
            <person name="Spatafora J."/>
            <person name="Crous P."/>
            <person name="Grigoriev I."/>
        </authorList>
    </citation>
    <scope>NUCLEOTIDE SEQUENCE</scope>
    <source>
        <strain evidence="2">CBS 269.34</strain>
    </source>
</reference>
<protein>
    <submittedName>
        <fullName evidence="2">Uncharacterized protein</fullName>
    </submittedName>
</protein>
<dbReference type="AlphaFoldDB" id="A0A6A6QY38"/>
<name>A0A6A6QY38_9PEZI</name>
<evidence type="ECO:0000313" key="2">
    <source>
        <dbReference type="EMBL" id="KAF2497139.1"/>
    </source>
</evidence>
<organism evidence="2 3">
    <name type="scientific">Lophium mytilinum</name>
    <dbReference type="NCBI Taxonomy" id="390894"/>
    <lineage>
        <taxon>Eukaryota</taxon>
        <taxon>Fungi</taxon>
        <taxon>Dikarya</taxon>
        <taxon>Ascomycota</taxon>
        <taxon>Pezizomycotina</taxon>
        <taxon>Dothideomycetes</taxon>
        <taxon>Pleosporomycetidae</taxon>
        <taxon>Mytilinidiales</taxon>
        <taxon>Mytilinidiaceae</taxon>
        <taxon>Lophium</taxon>
    </lineage>
</organism>
<feature type="compositionally biased region" description="Basic and acidic residues" evidence="1">
    <location>
        <begin position="85"/>
        <end position="95"/>
    </location>
</feature>
<keyword evidence="3" id="KW-1185">Reference proteome</keyword>
<feature type="region of interest" description="Disordered" evidence="1">
    <location>
        <begin position="84"/>
        <end position="112"/>
    </location>
</feature>
<evidence type="ECO:0000313" key="3">
    <source>
        <dbReference type="Proteomes" id="UP000799750"/>
    </source>
</evidence>
<accession>A0A6A6QY38</accession>
<gene>
    <name evidence="2" type="ORF">BU16DRAFT_350414</name>
</gene>
<feature type="region of interest" description="Disordered" evidence="1">
    <location>
        <begin position="131"/>
        <end position="172"/>
    </location>
</feature>